<proteinExistence type="inferred from homology"/>
<protein>
    <submittedName>
        <fullName evidence="3">Universal stress protein</fullName>
    </submittedName>
</protein>
<evidence type="ECO:0000313" key="3">
    <source>
        <dbReference type="EMBL" id="UXP32156.1"/>
    </source>
</evidence>
<keyword evidence="4" id="KW-1185">Reference proteome</keyword>
<evidence type="ECO:0000259" key="2">
    <source>
        <dbReference type="Pfam" id="PF00582"/>
    </source>
</evidence>
<dbReference type="PRINTS" id="PR01438">
    <property type="entry name" value="UNVRSLSTRESS"/>
</dbReference>
<evidence type="ECO:0000256" key="1">
    <source>
        <dbReference type="ARBA" id="ARBA00008791"/>
    </source>
</evidence>
<comment type="similarity">
    <text evidence="1">Belongs to the universal stress protein A family.</text>
</comment>
<dbReference type="CDD" id="cd00293">
    <property type="entry name" value="USP-like"/>
    <property type="match status" value="1"/>
</dbReference>
<dbReference type="Proteomes" id="UP001065174">
    <property type="component" value="Chromosome"/>
</dbReference>
<dbReference type="PANTHER" id="PTHR46268">
    <property type="entry name" value="STRESS RESPONSE PROTEIN NHAX"/>
    <property type="match status" value="1"/>
</dbReference>
<dbReference type="RefSeq" id="WP_262309592.1">
    <property type="nucleotide sequence ID" value="NZ_CP106679.1"/>
</dbReference>
<sequence>MNILLATDFTEAAKHAINCIHQITQTWTSRKEIHFTLVHGFKPHVPYSNTPSIPVYYDPSLKSSLQQKLEHEKGSLQFTMQVDTLFEEGPLPLVIESAVKNKKADLIVMGTRQKSAFERVTVGSNTAEVMQKVNTPILAIPLEAKCKQMKSVVLTSDLESINIDHIHFIKKWLQDNHAQLKILHVSDKDKNHETLIKKTAMHHHFSETMHEHHFVYNNDPIAGIQEYIGKEKPDLLIALPRDKNFFQKLFHISVTEDMVYHTQIPILILP</sequence>
<dbReference type="InterPro" id="IPR006015">
    <property type="entry name" value="Universal_stress_UspA"/>
</dbReference>
<feature type="domain" description="UspA" evidence="2">
    <location>
        <begin position="2"/>
        <end position="141"/>
    </location>
</feature>
<reference evidence="3" key="1">
    <citation type="submission" date="2022-09" db="EMBL/GenBank/DDBJ databases">
        <title>Comparative genomics and taxonomic characterization of three novel marine species of genus Reichenbachiella exhibiting antioxidant and polysaccharide degradation activities.</title>
        <authorList>
            <person name="Muhammad N."/>
            <person name="Lee Y.-J."/>
            <person name="Ko J."/>
            <person name="Kim S.-G."/>
        </authorList>
    </citation>
    <scope>NUCLEOTIDE SEQUENCE</scope>
    <source>
        <strain evidence="3">BKB1-1</strain>
    </source>
</reference>
<name>A0ABY6CNQ7_9BACT</name>
<dbReference type="EMBL" id="CP106679">
    <property type="protein sequence ID" value="UXP32156.1"/>
    <property type="molecule type" value="Genomic_DNA"/>
</dbReference>
<evidence type="ECO:0000313" key="4">
    <source>
        <dbReference type="Proteomes" id="UP001065174"/>
    </source>
</evidence>
<organism evidence="3 4">
    <name type="scientific">Reichenbachiella agarivorans</name>
    <dbReference type="NCBI Taxonomy" id="2979464"/>
    <lineage>
        <taxon>Bacteria</taxon>
        <taxon>Pseudomonadati</taxon>
        <taxon>Bacteroidota</taxon>
        <taxon>Cytophagia</taxon>
        <taxon>Cytophagales</taxon>
        <taxon>Reichenbachiellaceae</taxon>
        <taxon>Reichenbachiella</taxon>
    </lineage>
</organism>
<dbReference type="InterPro" id="IPR006016">
    <property type="entry name" value="UspA"/>
</dbReference>
<dbReference type="PANTHER" id="PTHR46268:SF26">
    <property type="entry name" value="UNIVERSAL STRESS PROTEIN MJ0577"/>
    <property type="match status" value="1"/>
</dbReference>
<dbReference type="Gene3D" id="3.40.50.12370">
    <property type="match status" value="1"/>
</dbReference>
<dbReference type="Pfam" id="PF00582">
    <property type="entry name" value="Usp"/>
    <property type="match status" value="1"/>
</dbReference>
<accession>A0ABY6CNQ7</accession>
<gene>
    <name evidence="3" type="ORF">N6H18_17590</name>
</gene>
<dbReference type="SUPFAM" id="SSF52402">
    <property type="entry name" value="Adenine nucleotide alpha hydrolases-like"/>
    <property type="match status" value="2"/>
</dbReference>